<reference evidence="3 4" key="2">
    <citation type="submission" date="2018-05" db="EMBL/GenBank/DDBJ databases">
        <authorList>
            <person name="Lanie J.A."/>
            <person name="Ng W.-L."/>
            <person name="Kazmierczak K.M."/>
            <person name="Andrzejewski T.M."/>
            <person name="Davidsen T.M."/>
            <person name="Wayne K.J."/>
            <person name="Tettelin H."/>
            <person name="Glass J.I."/>
            <person name="Rusch D."/>
            <person name="Podicherti R."/>
            <person name="Tsui H.-C.T."/>
            <person name="Winkler M.E."/>
        </authorList>
    </citation>
    <scope>NUCLEOTIDE SEQUENCE [LARGE SCALE GENOMIC DNA]</scope>
    <source>
        <strain evidence="3 4">YBY</strain>
    </source>
</reference>
<feature type="region of interest" description="Disordered" evidence="1">
    <location>
        <begin position="1"/>
        <end position="27"/>
    </location>
</feature>
<dbReference type="PANTHER" id="PTHR43798">
    <property type="entry name" value="MONOACYLGLYCEROL LIPASE"/>
    <property type="match status" value="1"/>
</dbReference>
<dbReference type="AlphaFoldDB" id="A0A2U2BNF3"/>
<comment type="caution">
    <text evidence="3">The sequence shown here is derived from an EMBL/GenBank/DDBJ whole genome shotgun (WGS) entry which is preliminary data.</text>
</comment>
<evidence type="ECO:0000313" key="3">
    <source>
        <dbReference type="EMBL" id="PWE15544.1"/>
    </source>
</evidence>
<sequence>MSRQKRPRNKPSHESRRQNMPLSTQGAMRKTASGLSYWDNGEQQGDVYVLLHGISSAAGLWAKQFASQAGKNRLIAWDAPGYGDSVALASTTPSAADYAQALRTLVQEVGLPAFTLVGHSLGALMATAYASLYPGDVSRLVLASVAQGYGKTSAEQQRQVYEKRPRLLEALGPEAMAQERGPFLLGQVTPENMLMVTQAMKRLRLEGFQASSYLLAYDSIDDYLPSIQGDIEVLYGTEDGITPPAGMQALQHRYPRLKLQAVPQAGHLLYVDQPALFDRLVFGHAEQDKKESSI</sequence>
<proteinExistence type="predicted"/>
<evidence type="ECO:0000313" key="4">
    <source>
        <dbReference type="Proteomes" id="UP000245216"/>
    </source>
</evidence>
<organism evidence="3 4">
    <name type="scientific">Alcaligenes faecalis</name>
    <dbReference type="NCBI Taxonomy" id="511"/>
    <lineage>
        <taxon>Bacteria</taxon>
        <taxon>Pseudomonadati</taxon>
        <taxon>Pseudomonadota</taxon>
        <taxon>Betaproteobacteria</taxon>
        <taxon>Burkholderiales</taxon>
        <taxon>Alcaligenaceae</taxon>
        <taxon>Alcaligenes</taxon>
    </lineage>
</organism>
<dbReference type="Pfam" id="PF00561">
    <property type="entry name" value="Abhydrolase_1"/>
    <property type="match status" value="1"/>
</dbReference>
<dbReference type="SUPFAM" id="SSF53474">
    <property type="entry name" value="alpha/beta-Hydrolases"/>
    <property type="match status" value="1"/>
</dbReference>
<dbReference type="Gene3D" id="3.40.50.1820">
    <property type="entry name" value="alpha/beta hydrolase"/>
    <property type="match status" value="1"/>
</dbReference>
<name>A0A2U2BNF3_ALCFA</name>
<protein>
    <submittedName>
        <fullName evidence="3">Alpha/beta hydrolase</fullName>
    </submittedName>
</protein>
<keyword evidence="3" id="KW-0378">Hydrolase</keyword>
<dbReference type="PRINTS" id="PR00111">
    <property type="entry name" value="ABHYDROLASE"/>
</dbReference>
<dbReference type="Proteomes" id="UP000245216">
    <property type="component" value="Unassembled WGS sequence"/>
</dbReference>
<evidence type="ECO:0000256" key="1">
    <source>
        <dbReference type="SAM" id="MobiDB-lite"/>
    </source>
</evidence>
<dbReference type="STRING" id="511.UZ73_02805"/>
<feature type="domain" description="AB hydrolase-1" evidence="2">
    <location>
        <begin position="49"/>
        <end position="273"/>
    </location>
</feature>
<reference evidence="3 4" key="1">
    <citation type="submission" date="2018-05" db="EMBL/GenBank/DDBJ databases">
        <title>Genome Sequence of an Efficient Indole-Degrading Bacterium, Alcaligenes sp.YBY.</title>
        <authorList>
            <person name="Yang B."/>
        </authorList>
    </citation>
    <scope>NUCLEOTIDE SEQUENCE [LARGE SCALE GENOMIC DNA]</scope>
    <source>
        <strain evidence="3 4">YBY</strain>
    </source>
</reference>
<dbReference type="InterPro" id="IPR050266">
    <property type="entry name" value="AB_hydrolase_sf"/>
</dbReference>
<dbReference type="EMBL" id="QEXO01000001">
    <property type="protein sequence ID" value="PWE15544.1"/>
    <property type="molecule type" value="Genomic_DNA"/>
</dbReference>
<evidence type="ECO:0000259" key="2">
    <source>
        <dbReference type="Pfam" id="PF00561"/>
    </source>
</evidence>
<dbReference type="GO" id="GO:0016787">
    <property type="term" value="F:hydrolase activity"/>
    <property type="evidence" value="ECO:0007669"/>
    <property type="project" value="UniProtKB-KW"/>
</dbReference>
<feature type="compositionally biased region" description="Basic residues" evidence="1">
    <location>
        <begin position="1"/>
        <end position="10"/>
    </location>
</feature>
<gene>
    <name evidence="3" type="ORF">DF183_02090</name>
</gene>
<dbReference type="InterPro" id="IPR000073">
    <property type="entry name" value="AB_hydrolase_1"/>
</dbReference>
<dbReference type="InterPro" id="IPR029058">
    <property type="entry name" value="AB_hydrolase_fold"/>
</dbReference>
<accession>A0A2U2BNF3</accession>